<dbReference type="Pfam" id="PF00096">
    <property type="entry name" value="zf-C2H2"/>
    <property type="match status" value="3"/>
</dbReference>
<gene>
    <name evidence="8" type="ORF">SeLEV6574_g04228</name>
</gene>
<dbReference type="VEuPathDB" id="FungiDB:SeMB42_g01379"/>
<sequence>MYLGTSTIGASQPTQASRPPQTQDQHTSITDYHSHSTAYSNSQLTSDARTPLSLLQQWHQEPSHFYPYAPPWLATPSPFAPSANRYSSTYTTTNTSSIQLSEDLLGILDYPSPAMTPAQGPPNPAHLRSSGGIGSPFTSSLTNAIPGMCVPPSPTSVLPMFAPGSVWSPLPTNGLNRFPQWALPPYVKAPHQYRHSTPAAMHPLLRVYYDAPAWHASLPQGMPSSHTIEPRNLCPPSIHPQQEANDDDDDDDDANPATGRPRRLKKPCTPRPSPPARKRTRAPGPARETSPLPPLAATDEGEDVKDEETSDGDGDSDTSEYTPAGPVPLRVRCNHASAPRPPAANAPPPAARRRFRCTVPGCGKTFTRRYNLASHVRCHSGERPFECEKCPATFARIHDLRRHIRSVHSRTRNFKCTYCRLSFARSDALKRHLDIEERKKRAERREQPSEGDDTTSVIHTGVLNDISNAISSGDDGGRSIHSSIDSGGKKNGSAISYNENGGGYGIGHGFTGLGSDGGVDESGCVN</sequence>
<keyword evidence="4" id="KW-0862">Zinc</keyword>
<dbReference type="PROSITE" id="PS50157">
    <property type="entry name" value="ZINC_FINGER_C2H2_2"/>
    <property type="match status" value="3"/>
</dbReference>
<feature type="region of interest" description="Disordered" evidence="6">
    <location>
        <begin position="221"/>
        <end position="351"/>
    </location>
</feature>
<keyword evidence="1" id="KW-0479">Metal-binding</keyword>
<evidence type="ECO:0000256" key="6">
    <source>
        <dbReference type="SAM" id="MobiDB-lite"/>
    </source>
</evidence>
<evidence type="ECO:0000256" key="1">
    <source>
        <dbReference type="ARBA" id="ARBA00022723"/>
    </source>
</evidence>
<proteinExistence type="predicted"/>
<feature type="compositionally biased region" description="Pro residues" evidence="6">
    <location>
        <begin position="339"/>
        <end position="350"/>
    </location>
</feature>
<dbReference type="AlphaFoldDB" id="A0A507D0C8"/>
<feature type="domain" description="C2H2-type" evidence="7">
    <location>
        <begin position="385"/>
        <end position="413"/>
    </location>
</feature>
<protein>
    <recommendedName>
        <fullName evidence="7">C2H2-type domain-containing protein</fullName>
    </recommendedName>
</protein>
<dbReference type="InterPro" id="IPR013087">
    <property type="entry name" value="Znf_C2H2_type"/>
</dbReference>
<dbReference type="GO" id="GO:0000978">
    <property type="term" value="F:RNA polymerase II cis-regulatory region sequence-specific DNA binding"/>
    <property type="evidence" value="ECO:0007669"/>
    <property type="project" value="TreeGrafter"/>
</dbReference>
<dbReference type="SMART" id="SM00355">
    <property type="entry name" value="ZnF_C2H2"/>
    <property type="match status" value="3"/>
</dbReference>
<feature type="region of interest" description="Disordered" evidence="6">
    <location>
        <begin position="468"/>
        <end position="490"/>
    </location>
</feature>
<dbReference type="GO" id="GO:0000981">
    <property type="term" value="F:DNA-binding transcription factor activity, RNA polymerase II-specific"/>
    <property type="evidence" value="ECO:0007669"/>
    <property type="project" value="TreeGrafter"/>
</dbReference>
<reference evidence="8 9" key="1">
    <citation type="journal article" date="2019" name="Sci. Rep.">
        <title>Comparative genomics of chytrid fungi reveal insights into the obligate biotrophic and pathogenic lifestyle of Synchytrium endobioticum.</title>
        <authorList>
            <person name="van de Vossenberg B.T.L.H."/>
            <person name="Warris S."/>
            <person name="Nguyen H.D.T."/>
            <person name="van Gent-Pelzer M.P.E."/>
            <person name="Joly D.L."/>
            <person name="van de Geest H.C."/>
            <person name="Bonants P.J.M."/>
            <person name="Smith D.S."/>
            <person name="Levesque C.A."/>
            <person name="van der Lee T.A.J."/>
        </authorList>
    </citation>
    <scope>NUCLEOTIDE SEQUENCE [LARGE SCALE GENOMIC DNA]</scope>
    <source>
        <strain evidence="8 9">LEV6574</strain>
    </source>
</reference>
<feature type="domain" description="C2H2-type" evidence="7">
    <location>
        <begin position="355"/>
        <end position="384"/>
    </location>
</feature>
<feature type="compositionally biased region" description="Acidic residues" evidence="6">
    <location>
        <begin position="299"/>
        <end position="318"/>
    </location>
</feature>
<dbReference type="InterPro" id="IPR036236">
    <property type="entry name" value="Znf_C2H2_sf"/>
</dbReference>
<dbReference type="OrthoDB" id="8117402at2759"/>
<accession>A0A507D0C8</accession>
<dbReference type="Gene3D" id="3.30.160.60">
    <property type="entry name" value="Classic Zinc Finger"/>
    <property type="match status" value="3"/>
</dbReference>
<feature type="domain" description="C2H2-type" evidence="7">
    <location>
        <begin position="414"/>
        <end position="441"/>
    </location>
</feature>
<dbReference type="PANTHER" id="PTHR23235:SF120">
    <property type="entry name" value="KRUPPEL-LIKE FACTOR 15"/>
    <property type="match status" value="1"/>
</dbReference>
<evidence type="ECO:0000256" key="2">
    <source>
        <dbReference type="ARBA" id="ARBA00022737"/>
    </source>
</evidence>
<name>A0A507D0C8_9FUNG</name>
<evidence type="ECO:0000259" key="7">
    <source>
        <dbReference type="PROSITE" id="PS50157"/>
    </source>
</evidence>
<dbReference type="EMBL" id="QEAM01000164">
    <property type="protein sequence ID" value="TPX44887.1"/>
    <property type="molecule type" value="Genomic_DNA"/>
</dbReference>
<evidence type="ECO:0000256" key="4">
    <source>
        <dbReference type="ARBA" id="ARBA00022833"/>
    </source>
</evidence>
<organism evidence="8 9">
    <name type="scientific">Synchytrium endobioticum</name>
    <dbReference type="NCBI Taxonomy" id="286115"/>
    <lineage>
        <taxon>Eukaryota</taxon>
        <taxon>Fungi</taxon>
        <taxon>Fungi incertae sedis</taxon>
        <taxon>Chytridiomycota</taxon>
        <taxon>Chytridiomycota incertae sedis</taxon>
        <taxon>Chytridiomycetes</taxon>
        <taxon>Synchytriales</taxon>
        <taxon>Synchytriaceae</taxon>
        <taxon>Synchytrium</taxon>
    </lineage>
</organism>
<comment type="caution">
    <text evidence="8">The sequence shown here is derived from an EMBL/GenBank/DDBJ whole genome shotgun (WGS) entry which is preliminary data.</text>
</comment>
<evidence type="ECO:0000256" key="5">
    <source>
        <dbReference type="PROSITE-ProRule" id="PRU00042"/>
    </source>
</evidence>
<keyword evidence="3 5" id="KW-0863">Zinc-finger</keyword>
<feature type="region of interest" description="Disordered" evidence="6">
    <location>
        <begin position="1"/>
        <end position="28"/>
    </location>
</feature>
<feature type="compositionally biased region" description="Acidic residues" evidence="6">
    <location>
        <begin position="244"/>
        <end position="254"/>
    </location>
</feature>
<evidence type="ECO:0000313" key="8">
    <source>
        <dbReference type="EMBL" id="TPX44887.1"/>
    </source>
</evidence>
<dbReference type="PANTHER" id="PTHR23235">
    <property type="entry name" value="KRUEPPEL-LIKE TRANSCRIPTION FACTOR"/>
    <property type="match status" value="1"/>
</dbReference>
<keyword evidence="2" id="KW-0677">Repeat</keyword>
<evidence type="ECO:0000313" key="9">
    <source>
        <dbReference type="Proteomes" id="UP000320475"/>
    </source>
</evidence>
<dbReference type="SUPFAM" id="SSF57667">
    <property type="entry name" value="beta-beta-alpha zinc fingers"/>
    <property type="match status" value="2"/>
</dbReference>
<evidence type="ECO:0000256" key="3">
    <source>
        <dbReference type="ARBA" id="ARBA00022771"/>
    </source>
</evidence>
<dbReference type="GO" id="GO:0008270">
    <property type="term" value="F:zinc ion binding"/>
    <property type="evidence" value="ECO:0007669"/>
    <property type="project" value="UniProtKB-KW"/>
</dbReference>
<dbReference type="FunFam" id="3.30.160.60:FF:000125">
    <property type="entry name" value="Putative zinc finger protein 143"/>
    <property type="match status" value="1"/>
</dbReference>
<dbReference type="PROSITE" id="PS00028">
    <property type="entry name" value="ZINC_FINGER_C2H2_1"/>
    <property type="match status" value="2"/>
</dbReference>
<dbReference type="Proteomes" id="UP000320475">
    <property type="component" value="Unassembled WGS sequence"/>
</dbReference>
<dbReference type="FunFam" id="3.30.160.60:FF:000065">
    <property type="entry name" value="B-cell CLL/lymphoma 6, member B"/>
    <property type="match status" value="1"/>
</dbReference>